<organism evidence="2 3">
    <name type="scientific">Fragilariopsis cylindrus CCMP1102</name>
    <dbReference type="NCBI Taxonomy" id="635003"/>
    <lineage>
        <taxon>Eukaryota</taxon>
        <taxon>Sar</taxon>
        <taxon>Stramenopiles</taxon>
        <taxon>Ochrophyta</taxon>
        <taxon>Bacillariophyta</taxon>
        <taxon>Bacillariophyceae</taxon>
        <taxon>Bacillariophycidae</taxon>
        <taxon>Bacillariales</taxon>
        <taxon>Bacillariaceae</taxon>
        <taxon>Fragilariopsis</taxon>
    </lineage>
</organism>
<dbReference type="KEGG" id="fcy:FRACYDRAFT_246781"/>
<dbReference type="InParanoid" id="A0A1E7EYJ8"/>
<evidence type="ECO:0000256" key="1">
    <source>
        <dbReference type="SAM" id="MobiDB-lite"/>
    </source>
</evidence>
<dbReference type="Gene3D" id="3.80.10.10">
    <property type="entry name" value="Ribonuclease Inhibitor"/>
    <property type="match status" value="1"/>
</dbReference>
<keyword evidence="3" id="KW-1185">Reference proteome</keyword>
<dbReference type="InterPro" id="IPR001611">
    <property type="entry name" value="Leu-rich_rpt"/>
</dbReference>
<gene>
    <name evidence="2" type="ORF">FRACYDRAFT_246781</name>
</gene>
<dbReference type="InterPro" id="IPR032675">
    <property type="entry name" value="LRR_dom_sf"/>
</dbReference>
<feature type="region of interest" description="Disordered" evidence="1">
    <location>
        <begin position="1"/>
        <end position="24"/>
    </location>
</feature>
<evidence type="ECO:0000313" key="3">
    <source>
        <dbReference type="Proteomes" id="UP000095751"/>
    </source>
</evidence>
<dbReference type="AlphaFoldDB" id="A0A1E7EYJ8"/>
<dbReference type="Proteomes" id="UP000095751">
    <property type="component" value="Unassembled WGS sequence"/>
</dbReference>
<dbReference type="OrthoDB" id="56717at2759"/>
<evidence type="ECO:0000313" key="2">
    <source>
        <dbReference type="EMBL" id="OEU10906.1"/>
    </source>
</evidence>
<protein>
    <submittedName>
        <fullName evidence="2">Uncharacterized protein</fullName>
    </submittedName>
</protein>
<name>A0A1E7EYJ8_9STRA</name>
<reference evidence="2 3" key="1">
    <citation type="submission" date="2016-09" db="EMBL/GenBank/DDBJ databases">
        <title>Extensive genetic diversity and differential bi-allelic expression allows diatom success in the polar Southern Ocean.</title>
        <authorList>
            <consortium name="DOE Joint Genome Institute"/>
            <person name="Mock T."/>
            <person name="Otillar R.P."/>
            <person name="Strauss J."/>
            <person name="Dupont C."/>
            <person name="Frickenhaus S."/>
            <person name="Maumus F."/>
            <person name="Mcmullan M."/>
            <person name="Sanges R."/>
            <person name="Schmutz J."/>
            <person name="Toseland A."/>
            <person name="Valas R."/>
            <person name="Veluchamy A."/>
            <person name="Ward B.J."/>
            <person name="Allen A."/>
            <person name="Barry K."/>
            <person name="Falciatore A."/>
            <person name="Ferrante M."/>
            <person name="Fortunato A.E."/>
            <person name="Gloeckner G."/>
            <person name="Gruber A."/>
            <person name="Hipkin R."/>
            <person name="Janech M."/>
            <person name="Kroth P."/>
            <person name="Leese F."/>
            <person name="Lindquist E."/>
            <person name="Lyon B.R."/>
            <person name="Martin J."/>
            <person name="Mayer C."/>
            <person name="Parker M."/>
            <person name="Quesneville H."/>
            <person name="Raymond J."/>
            <person name="Uhlig C."/>
            <person name="Valentin K.U."/>
            <person name="Worden A.Z."/>
            <person name="Armbrust E.V."/>
            <person name="Bowler C."/>
            <person name="Green B."/>
            <person name="Moulton V."/>
            <person name="Van Oosterhout C."/>
            <person name="Grigoriev I."/>
        </authorList>
    </citation>
    <scope>NUCLEOTIDE SEQUENCE [LARGE SCALE GENOMIC DNA]</scope>
    <source>
        <strain evidence="2 3">CCMP1102</strain>
    </source>
</reference>
<dbReference type="PROSITE" id="PS51450">
    <property type="entry name" value="LRR"/>
    <property type="match status" value="1"/>
</dbReference>
<feature type="compositionally biased region" description="Low complexity" evidence="1">
    <location>
        <begin position="233"/>
        <end position="251"/>
    </location>
</feature>
<feature type="region of interest" description="Disordered" evidence="1">
    <location>
        <begin position="224"/>
        <end position="263"/>
    </location>
</feature>
<accession>A0A1E7EYJ8</accession>
<dbReference type="EMBL" id="KV784370">
    <property type="protein sequence ID" value="OEU10906.1"/>
    <property type="molecule type" value="Genomic_DNA"/>
</dbReference>
<sequence>MADQQGLGRLDIAAERPRQQTSNGRIDPILQILQDQSLPSDRLEGLAINDHHMTGKELKGLVMGVLPKYTNLSHLNVKNNGIETLQPLSDALNNTEPISSCMATFLNNIVHFWLDGNPVVENIKTDDKEKKALLNCLSKLKRVSSITDDRFSTSPSSQFDNEIQDALIHNKVGGRILLENGGDNTLPVSVWPTVLRRAAQQLTSGLFGLLRNNGPIIEALVNRQRDVNDDSNDNNTNSNNNESSLSTPSSPRRSRRLRGEEPN</sequence>
<proteinExistence type="predicted"/>